<organism evidence="6 7">
    <name type="scientific">Streptococcus xiaochunlingii</name>
    <dbReference type="NCBI Taxonomy" id="2589788"/>
    <lineage>
        <taxon>Bacteria</taxon>
        <taxon>Bacillati</taxon>
        <taxon>Bacillota</taxon>
        <taxon>Bacilli</taxon>
        <taxon>Lactobacillales</taxon>
        <taxon>Streptococcaceae</taxon>
        <taxon>Streptococcus</taxon>
    </lineage>
</organism>
<feature type="transmembrane region" description="Helical" evidence="5">
    <location>
        <begin position="241"/>
        <end position="260"/>
    </location>
</feature>
<dbReference type="Pfam" id="PF03595">
    <property type="entry name" value="SLAC1"/>
    <property type="match status" value="1"/>
</dbReference>
<feature type="transmembrane region" description="Helical" evidence="5">
    <location>
        <begin position="124"/>
        <end position="144"/>
    </location>
</feature>
<proteinExistence type="predicted"/>
<evidence type="ECO:0000256" key="2">
    <source>
        <dbReference type="ARBA" id="ARBA00022692"/>
    </source>
</evidence>
<dbReference type="RefSeq" id="WP_140814348.1">
    <property type="nucleotide sequence ID" value="NZ_JASPBQ010000002.1"/>
</dbReference>
<evidence type="ECO:0000256" key="3">
    <source>
        <dbReference type="ARBA" id="ARBA00022989"/>
    </source>
</evidence>
<name>A0ABY2YI18_9STRE</name>
<dbReference type="InterPro" id="IPR038665">
    <property type="entry name" value="Voltage-dep_anion_channel_sf"/>
</dbReference>
<feature type="transmembrane region" description="Helical" evidence="5">
    <location>
        <begin position="63"/>
        <end position="83"/>
    </location>
</feature>
<dbReference type="PANTHER" id="PTHR37955:SF1">
    <property type="entry name" value="DEP DOMAIN-CONTAINING PROTEIN"/>
    <property type="match status" value="1"/>
</dbReference>
<dbReference type="InterPro" id="IPR004695">
    <property type="entry name" value="SLAC1/Mae1/Ssu1/TehA"/>
</dbReference>
<feature type="transmembrane region" description="Helical" evidence="5">
    <location>
        <begin position="150"/>
        <end position="170"/>
    </location>
</feature>
<reference evidence="6 7" key="1">
    <citation type="submission" date="2019-06" db="EMBL/GenBank/DDBJ databases">
        <authorList>
            <person name="Zou Y."/>
        </authorList>
    </citation>
    <scope>NUCLEOTIDE SEQUENCE [LARGE SCALE GENOMIC DNA]</scope>
    <source>
        <strain evidence="6 7">E24</strain>
    </source>
</reference>
<comment type="subcellular location">
    <subcellularLocation>
        <location evidence="1">Membrane</location>
        <topology evidence="1">Multi-pass membrane protein</topology>
    </subcellularLocation>
</comment>
<evidence type="ECO:0000313" key="6">
    <source>
        <dbReference type="EMBL" id="TPE38571.1"/>
    </source>
</evidence>
<feature type="transmembrane region" description="Helical" evidence="5">
    <location>
        <begin position="272"/>
        <end position="295"/>
    </location>
</feature>
<evidence type="ECO:0000313" key="7">
    <source>
        <dbReference type="Proteomes" id="UP000319739"/>
    </source>
</evidence>
<dbReference type="Gene3D" id="1.50.10.150">
    <property type="entry name" value="Voltage-dependent anion channel"/>
    <property type="match status" value="1"/>
</dbReference>
<protein>
    <submittedName>
        <fullName evidence="6">TDT family transporter</fullName>
    </submittedName>
</protein>
<dbReference type="Proteomes" id="UP000319739">
    <property type="component" value="Unassembled WGS sequence"/>
</dbReference>
<dbReference type="InterPro" id="IPR052951">
    <property type="entry name" value="Tellurite_res_ion_channel"/>
</dbReference>
<keyword evidence="2 5" id="KW-0812">Transmembrane</keyword>
<dbReference type="PANTHER" id="PTHR37955">
    <property type="entry name" value="TELLURITE RESISTANCE PROTEIN TEHA"/>
    <property type="match status" value="1"/>
</dbReference>
<dbReference type="EMBL" id="VFSG01000001">
    <property type="protein sequence ID" value="TPE38571.1"/>
    <property type="molecule type" value="Genomic_DNA"/>
</dbReference>
<dbReference type="CDD" id="cd09325">
    <property type="entry name" value="TDT_C4-dicarb_trans"/>
    <property type="match status" value="1"/>
</dbReference>
<keyword evidence="3 5" id="KW-1133">Transmembrane helix</keyword>
<evidence type="ECO:0000256" key="4">
    <source>
        <dbReference type="ARBA" id="ARBA00023136"/>
    </source>
</evidence>
<sequence length="305" mass="33462">MKKIPLAFSGCLLGLAGAGNLLSDTFPVLAHFFSLTGLILWVFFLCHHLIYWSETKIELQEPALLSGMATFPMAGMVLSTYLLRLFPTFGGLAQAVWWTAFLLDCGLIFYFTKTHILAKPRANATPSWTVLYVGIAVAALTYPVVGVVGLAYLTFGFGFVLTLILYPLIYQGLKTAPLPSHLLGQEGIYCAPFSLLLAALVRVGGASLPVWLLYTMVGLSQAFYFFVLTRLPRMIKEGFQPAFSALTFPTVITATSLKMAQGLLHSSLLRPLVWLETILCLAILVSVLVGFVIYIKGENEHSNRN</sequence>
<accession>A0ABY2YI18</accession>
<comment type="caution">
    <text evidence="6">The sequence shown here is derived from an EMBL/GenBank/DDBJ whole genome shotgun (WGS) entry which is preliminary data.</text>
</comment>
<keyword evidence="4 5" id="KW-0472">Membrane</keyword>
<feature type="transmembrane region" description="Helical" evidence="5">
    <location>
        <begin position="95"/>
        <end position="112"/>
    </location>
</feature>
<feature type="transmembrane region" description="Helical" evidence="5">
    <location>
        <begin position="182"/>
        <end position="205"/>
    </location>
</feature>
<keyword evidence="7" id="KW-1185">Reference proteome</keyword>
<gene>
    <name evidence="6" type="ORF">FJR71_06380</name>
</gene>
<evidence type="ECO:0000256" key="1">
    <source>
        <dbReference type="ARBA" id="ARBA00004141"/>
    </source>
</evidence>
<feature type="transmembrane region" description="Helical" evidence="5">
    <location>
        <begin position="28"/>
        <end position="51"/>
    </location>
</feature>
<evidence type="ECO:0000256" key="5">
    <source>
        <dbReference type="SAM" id="Phobius"/>
    </source>
</evidence>
<feature type="transmembrane region" description="Helical" evidence="5">
    <location>
        <begin position="211"/>
        <end position="229"/>
    </location>
</feature>